<evidence type="ECO:0000256" key="2">
    <source>
        <dbReference type="ARBA" id="ARBA00023015"/>
    </source>
</evidence>
<comment type="subcellular location">
    <subcellularLocation>
        <location evidence="1">Nucleus</location>
    </subcellularLocation>
</comment>
<accession>A0A9N9ALE9</accession>
<dbReference type="PROSITE" id="PS51821">
    <property type="entry name" value="VELVET"/>
    <property type="match status" value="1"/>
</dbReference>
<dbReference type="Pfam" id="PF11754">
    <property type="entry name" value="Velvet"/>
    <property type="match status" value="2"/>
</dbReference>
<evidence type="ECO:0000313" key="7">
    <source>
        <dbReference type="EMBL" id="CAG8534516.1"/>
    </source>
</evidence>
<keyword evidence="2" id="KW-0805">Transcription regulation</keyword>
<dbReference type="PANTHER" id="PTHR33572:SF3">
    <property type="entry name" value="VELVET COMPLEX SUBUNIT B"/>
    <property type="match status" value="1"/>
</dbReference>
<evidence type="ECO:0000313" key="8">
    <source>
        <dbReference type="Proteomes" id="UP000789342"/>
    </source>
</evidence>
<evidence type="ECO:0000256" key="4">
    <source>
        <dbReference type="ARBA" id="ARBA00023242"/>
    </source>
</evidence>
<evidence type="ECO:0000256" key="1">
    <source>
        <dbReference type="ARBA" id="ARBA00004123"/>
    </source>
</evidence>
<dbReference type="InterPro" id="IPR021740">
    <property type="entry name" value="Velvet"/>
</dbReference>
<reference evidence="7" key="1">
    <citation type="submission" date="2021-06" db="EMBL/GenBank/DDBJ databases">
        <authorList>
            <person name="Kallberg Y."/>
            <person name="Tangrot J."/>
            <person name="Rosling A."/>
        </authorList>
    </citation>
    <scope>NUCLEOTIDE SEQUENCE</scope>
    <source>
        <strain evidence="7">CL551</strain>
    </source>
</reference>
<dbReference type="Proteomes" id="UP000789342">
    <property type="component" value="Unassembled WGS sequence"/>
</dbReference>
<name>A0A9N9ALE9_9GLOM</name>
<keyword evidence="4" id="KW-0539">Nucleus</keyword>
<keyword evidence="3" id="KW-0804">Transcription</keyword>
<organism evidence="7 8">
    <name type="scientific">Acaulospora morrowiae</name>
    <dbReference type="NCBI Taxonomy" id="94023"/>
    <lineage>
        <taxon>Eukaryota</taxon>
        <taxon>Fungi</taxon>
        <taxon>Fungi incertae sedis</taxon>
        <taxon>Mucoromycota</taxon>
        <taxon>Glomeromycotina</taxon>
        <taxon>Glomeromycetes</taxon>
        <taxon>Diversisporales</taxon>
        <taxon>Acaulosporaceae</taxon>
        <taxon>Acaulospora</taxon>
    </lineage>
</organism>
<comment type="caution">
    <text evidence="7">The sequence shown here is derived from an EMBL/GenBank/DDBJ whole genome shotgun (WGS) entry which is preliminary data.</text>
</comment>
<gene>
    <name evidence="7" type="ORF">AMORRO_LOCUS4831</name>
</gene>
<dbReference type="AlphaFoldDB" id="A0A9N9ALE9"/>
<feature type="compositionally biased region" description="Low complexity" evidence="5">
    <location>
        <begin position="35"/>
        <end position="45"/>
    </location>
</feature>
<feature type="domain" description="Velvet" evidence="6">
    <location>
        <begin position="123"/>
        <end position="312"/>
    </location>
</feature>
<feature type="region of interest" description="Disordered" evidence="5">
    <location>
        <begin position="35"/>
        <end position="55"/>
    </location>
</feature>
<dbReference type="EMBL" id="CAJVPV010002736">
    <property type="protein sequence ID" value="CAG8534516.1"/>
    <property type="molecule type" value="Genomic_DNA"/>
</dbReference>
<sequence length="371" mass="42063">MPFHDNDSTPQKSSIAPYPPIPCQIRASAFQPFSSTSPTFTSPQSLIPSHFPDRNQVPRTVFRTDELKIERQDGRSMKHGQFMFSARPRDFPTAKEMCDHQKSLYATSETISQRMDNNYGGLPGNWRYRLEVVQHPTRARACGFGNKDFRLISPAIFVKLYILADNGPVNIEQVDVHFFHLQATLHDFASKEDNTEIWVKSSCGKYERIDNLVGNKSSICHMLDDPEGKPGLWFVFSSLSVRTEKDYFLRFSLHFLGWQGSLNTGGNLMTQLATVDSNKFTVFRSKLFPGVAGGLFLIVFIDDASRVSIYLRQDSCKSRRSRVKGQEKRSIADNKGNTLELNYRDNIHTRSINCIMSAINRSKGNVASGKK</sequence>
<keyword evidence="8" id="KW-1185">Reference proteome</keyword>
<dbReference type="InterPro" id="IPR038491">
    <property type="entry name" value="Velvet_dom_sf"/>
</dbReference>
<evidence type="ECO:0000256" key="3">
    <source>
        <dbReference type="ARBA" id="ARBA00023163"/>
    </source>
</evidence>
<dbReference type="OrthoDB" id="3056235at2759"/>
<protein>
    <submittedName>
        <fullName evidence="7">7437_t:CDS:1</fullName>
    </submittedName>
</protein>
<dbReference type="GO" id="GO:0005634">
    <property type="term" value="C:nucleus"/>
    <property type="evidence" value="ECO:0007669"/>
    <property type="project" value="UniProtKB-SubCell"/>
</dbReference>
<evidence type="ECO:0000256" key="5">
    <source>
        <dbReference type="SAM" id="MobiDB-lite"/>
    </source>
</evidence>
<dbReference type="Gene3D" id="2.60.40.3960">
    <property type="entry name" value="Velvet domain"/>
    <property type="match status" value="1"/>
</dbReference>
<proteinExistence type="predicted"/>
<evidence type="ECO:0000259" key="6">
    <source>
        <dbReference type="PROSITE" id="PS51821"/>
    </source>
</evidence>
<dbReference type="PANTHER" id="PTHR33572">
    <property type="entry name" value="SPORE DEVELOPMENT REGULATOR VOSA"/>
    <property type="match status" value="1"/>
</dbReference>
<dbReference type="InterPro" id="IPR037525">
    <property type="entry name" value="Velvet_dom"/>
</dbReference>